<evidence type="ECO:0000313" key="3">
    <source>
        <dbReference type="Proteomes" id="UP001597304"/>
    </source>
</evidence>
<sequence>MRRVANHGAAARWQAWRWVLDDVVPQQPQHGDAPRLLVDNDSGASWVFPGFCVTLYRDDAEGYYLNASSPAPGWFVMWRMEDGPDGEPFPQPQAVSLSYHDAGRWLDAQETVEQVPATPDVVDWISAFARAHYQAEPKRRARPQSFQPLQDRFGNPARVSTGEKRRGGGGSGGASHGG</sequence>
<proteinExistence type="predicted"/>
<keyword evidence="3" id="KW-1185">Reference proteome</keyword>
<dbReference type="InterPro" id="IPR021736">
    <property type="entry name" value="DUF3305"/>
</dbReference>
<feature type="region of interest" description="Disordered" evidence="1">
    <location>
        <begin position="135"/>
        <end position="178"/>
    </location>
</feature>
<evidence type="ECO:0000313" key="2">
    <source>
        <dbReference type="EMBL" id="MFD1709128.1"/>
    </source>
</evidence>
<dbReference type="Proteomes" id="UP001597304">
    <property type="component" value="Unassembled WGS sequence"/>
</dbReference>
<accession>A0ABW4KNN2</accession>
<organism evidence="2 3">
    <name type="scientific">Ottowia flava</name>
    <dbReference type="NCBI Taxonomy" id="2675430"/>
    <lineage>
        <taxon>Bacteria</taxon>
        <taxon>Pseudomonadati</taxon>
        <taxon>Pseudomonadota</taxon>
        <taxon>Betaproteobacteria</taxon>
        <taxon>Burkholderiales</taxon>
        <taxon>Comamonadaceae</taxon>
        <taxon>Ottowia</taxon>
    </lineage>
</organism>
<gene>
    <name evidence="2" type="ORF">ACFSF0_00765</name>
</gene>
<comment type="caution">
    <text evidence="2">The sequence shown here is derived from an EMBL/GenBank/DDBJ whole genome shotgun (WGS) entry which is preliminary data.</text>
</comment>
<dbReference type="RefSeq" id="WP_147914198.1">
    <property type="nucleotide sequence ID" value="NZ_JBHUEJ010000002.1"/>
</dbReference>
<evidence type="ECO:0000256" key="1">
    <source>
        <dbReference type="SAM" id="MobiDB-lite"/>
    </source>
</evidence>
<name>A0ABW4KNN2_9BURK</name>
<feature type="compositionally biased region" description="Gly residues" evidence="1">
    <location>
        <begin position="168"/>
        <end position="178"/>
    </location>
</feature>
<dbReference type="EMBL" id="JBHUEJ010000002">
    <property type="protein sequence ID" value="MFD1709128.1"/>
    <property type="molecule type" value="Genomic_DNA"/>
</dbReference>
<protein>
    <submittedName>
        <fullName evidence="2">DUF3305 domain-containing protein</fullName>
    </submittedName>
</protein>
<dbReference type="Pfam" id="PF11749">
    <property type="entry name" value="DUF3305"/>
    <property type="match status" value="1"/>
</dbReference>
<reference evidence="3" key="1">
    <citation type="journal article" date="2019" name="Int. J. Syst. Evol. Microbiol.">
        <title>The Global Catalogue of Microorganisms (GCM) 10K type strain sequencing project: providing services to taxonomists for standard genome sequencing and annotation.</title>
        <authorList>
            <consortium name="The Broad Institute Genomics Platform"/>
            <consortium name="The Broad Institute Genome Sequencing Center for Infectious Disease"/>
            <person name="Wu L."/>
            <person name="Ma J."/>
        </authorList>
    </citation>
    <scope>NUCLEOTIDE SEQUENCE [LARGE SCALE GENOMIC DNA]</scope>
    <source>
        <strain evidence="3">LMG 29247</strain>
    </source>
</reference>